<evidence type="ECO:0000256" key="1">
    <source>
        <dbReference type="ARBA" id="ARBA00022679"/>
    </source>
</evidence>
<accession>A0A238KCF4</accession>
<keyword evidence="5" id="KW-1185">Reference proteome</keyword>
<name>A0A238KCF4_9RHOB</name>
<evidence type="ECO:0000313" key="5">
    <source>
        <dbReference type="Proteomes" id="UP000203464"/>
    </source>
</evidence>
<dbReference type="EC" id="2.3.1.-" evidence="4"/>
<dbReference type="PANTHER" id="PTHR43877:SF5">
    <property type="entry name" value="BLL8307 PROTEIN"/>
    <property type="match status" value="1"/>
</dbReference>
<dbReference type="Pfam" id="PF00583">
    <property type="entry name" value="Acetyltransf_1"/>
    <property type="match status" value="1"/>
</dbReference>
<dbReference type="CDD" id="cd04301">
    <property type="entry name" value="NAT_SF"/>
    <property type="match status" value="1"/>
</dbReference>
<dbReference type="PROSITE" id="PS51186">
    <property type="entry name" value="GNAT"/>
    <property type="match status" value="1"/>
</dbReference>
<dbReference type="InterPro" id="IPR016181">
    <property type="entry name" value="Acyl_CoA_acyltransferase"/>
</dbReference>
<protein>
    <submittedName>
        <fullName evidence="4">Putative N-acetyltransferase YsnE</fullName>
        <ecNumber evidence="4">2.3.1.-</ecNumber>
    </submittedName>
</protein>
<dbReference type="EMBL" id="FXYD01000003">
    <property type="protein sequence ID" value="SMX39872.1"/>
    <property type="molecule type" value="Genomic_DNA"/>
</dbReference>
<dbReference type="RefSeq" id="WP_093996560.1">
    <property type="nucleotide sequence ID" value="NZ_FXYD01000003.1"/>
</dbReference>
<gene>
    <name evidence="4" type="primary">ysnE</name>
    <name evidence="4" type="ORF">OCA8868_02175</name>
</gene>
<dbReference type="PANTHER" id="PTHR43877">
    <property type="entry name" value="AMINOALKYLPHOSPHONATE N-ACETYLTRANSFERASE-RELATED-RELATED"/>
    <property type="match status" value="1"/>
</dbReference>
<dbReference type="Gene3D" id="3.40.630.30">
    <property type="match status" value="1"/>
</dbReference>
<dbReference type="Proteomes" id="UP000203464">
    <property type="component" value="Unassembled WGS sequence"/>
</dbReference>
<proteinExistence type="predicted"/>
<evidence type="ECO:0000313" key="4">
    <source>
        <dbReference type="EMBL" id="SMX39872.1"/>
    </source>
</evidence>
<evidence type="ECO:0000256" key="2">
    <source>
        <dbReference type="ARBA" id="ARBA00023315"/>
    </source>
</evidence>
<dbReference type="InterPro" id="IPR050832">
    <property type="entry name" value="Bact_Acetyltransf"/>
</dbReference>
<dbReference type="AlphaFoldDB" id="A0A238KCF4"/>
<reference evidence="5" key="1">
    <citation type="submission" date="2017-05" db="EMBL/GenBank/DDBJ databases">
        <authorList>
            <person name="Rodrigo-Torres L."/>
            <person name="Arahal R. D."/>
            <person name="Lucena T."/>
        </authorList>
    </citation>
    <scope>NUCLEOTIDE SEQUENCE [LARGE SCALE GENOMIC DNA]</scope>
    <source>
        <strain evidence="5">CECT 8868</strain>
    </source>
</reference>
<dbReference type="GO" id="GO:0016747">
    <property type="term" value="F:acyltransferase activity, transferring groups other than amino-acyl groups"/>
    <property type="evidence" value="ECO:0007669"/>
    <property type="project" value="InterPro"/>
</dbReference>
<feature type="domain" description="N-acetyltransferase" evidence="3">
    <location>
        <begin position="8"/>
        <end position="150"/>
    </location>
</feature>
<dbReference type="InterPro" id="IPR000182">
    <property type="entry name" value="GNAT_dom"/>
</dbReference>
<organism evidence="4 5">
    <name type="scientific">Octadecabacter ascidiaceicola</name>
    <dbReference type="NCBI Taxonomy" id="1655543"/>
    <lineage>
        <taxon>Bacteria</taxon>
        <taxon>Pseudomonadati</taxon>
        <taxon>Pseudomonadota</taxon>
        <taxon>Alphaproteobacteria</taxon>
        <taxon>Rhodobacterales</taxon>
        <taxon>Roseobacteraceae</taxon>
        <taxon>Octadecabacter</taxon>
    </lineage>
</organism>
<dbReference type="SUPFAM" id="SSF55729">
    <property type="entry name" value="Acyl-CoA N-acyltransferases (Nat)"/>
    <property type="match status" value="1"/>
</dbReference>
<dbReference type="OrthoDB" id="9803233at2"/>
<keyword evidence="2 4" id="KW-0012">Acyltransferase</keyword>
<evidence type="ECO:0000259" key="3">
    <source>
        <dbReference type="PROSITE" id="PS51186"/>
    </source>
</evidence>
<sequence>MIVVEAGDPFHPQAKALLEASHALMGELFAAEANHYLSLDALTADNVHFFTARRGEVIVGVGALAVKDDYGELKSMFVEEASRGQGIIDAIMRQLEDHARELELPMLRLETGSLLHAAHKVYARHGFIVCGPFGDYENGEFSVFMEKPLEGDA</sequence>
<keyword evidence="1 4" id="KW-0808">Transferase</keyword>